<keyword evidence="16" id="KW-0472">Membrane</keyword>
<sequence>MSGTLVLLWQHLSQIDRLFGWARAPEDSQVPPGSGAWGHVFSALYRRNRIAAQDRQHLLHQLQRQSEAMQAMPDGVVILHGANIIESANGVAGQQFGVDLKRDVGLPLANLVRQPEFIALLDGSAPDGGLLMPAPGLPGHVLSTQLIAFGDERKLLLSADVTHVERLERMRRDFVANVSHEMRTPLTVIHGYLEMLADDPRGVSSEEAQRFIAAAREQTGRIERLVVDLLALSSLETGPPSPKEDLVDVTTLLETVQREAKTLSAGRHQIDVEAAGPASIRGSAQELHSAVSNLVSNAVRYTPPGGEIRIAWRVVDGQGLIDVEDNGIGIEAQHIPRLTERFYRVDRGRSRETGGTGLGLAIVKHALERHQARLEIVSTPGRGSRFTVRLPAQRVLARVVANAA</sequence>
<dbReference type="InterPro" id="IPR021766">
    <property type="entry name" value="PhoR_N"/>
</dbReference>
<evidence type="ECO:0000313" key="20">
    <source>
        <dbReference type="Proteomes" id="UP000807785"/>
    </source>
</evidence>
<organism evidence="19 20">
    <name type="scientific">Candidatus Methylophosphatis roskildensis</name>
    <dbReference type="NCBI Taxonomy" id="2899263"/>
    <lineage>
        <taxon>Bacteria</taxon>
        <taxon>Pseudomonadati</taxon>
        <taxon>Pseudomonadota</taxon>
        <taxon>Betaproteobacteria</taxon>
        <taxon>Nitrosomonadales</taxon>
        <taxon>Sterolibacteriaceae</taxon>
        <taxon>Candidatus Methylophosphatis</taxon>
    </lineage>
</organism>
<dbReference type="Proteomes" id="UP000807785">
    <property type="component" value="Unassembled WGS sequence"/>
</dbReference>
<dbReference type="AlphaFoldDB" id="A0A9D7HQH5"/>
<keyword evidence="5" id="KW-0813">Transport</keyword>
<comment type="caution">
    <text evidence="19">The sequence shown here is derived from an EMBL/GenBank/DDBJ whole genome shotgun (WGS) entry which is preliminary data.</text>
</comment>
<keyword evidence="10" id="KW-0812">Transmembrane</keyword>
<keyword evidence="9" id="KW-0808">Transferase</keyword>
<dbReference type="InterPro" id="IPR003661">
    <property type="entry name" value="HisK_dim/P_dom"/>
</dbReference>
<evidence type="ECO:0000259" key="18">
    <source>
        <dbReference type="PROSITE" id="PS50109"/>
    </source>
</evidence>
<gene>
    <name evidence="19" type="primary">phoR</name>
    <name evidence="19" type="ORF">IPH26_05390</name>
</gene>
<dbReference type="Gene3D" id="3.30.565.10">
    <property type="entry name" value="Histidine kinase-like ATPase, C-terminal domain"/>
    <property type="match status" value="1"/>
</dbReference>
<dbReference type="InterPro" id="IPR004358">
    <property type="entry name" value="Sig_transdc_His_kin-like_C"/>
</dbReference>
<evidence type="ECO:0000256" key="6">
    <source>
        <dbReference type="ARBA" id="ARBA00022475"/>
    </source>
</evidence>
<dbReference type="SUPFAM" id="SSF47384">
    <property type="entry name" value="Homodimeric domain of signal transducing histidine kinase"/>
    <property type="match status" value="1"/>
</dbReference>
<name>A0A9D7HQH5_9PROT</name>
<keyword evidence="6" id="KW-1003">Cell membrane</keyword>
<evidence type="ECO:0000256" key="12">
    <source>
        <dbReference type="ARBA" id="ARBA00022777"/>
    </source>
</evidence>
<dbReference type="EC" id="2.7.13.3" evidence="3"/>
<feature type="domain" description="Histidine kinase" evidence="18">
    <location>
        <begin position="177"/>
        <end position="394"/>
    </location>
</feature>
<keyword evidence="13" id="KW-0067">ATP-binding</keyword>
<dbReference type="PRINTS" id="PR00344">
    <property type="entry name" value="BCTRLSENSOR"/>
</dbReference>
<dbReference type="GO" id="GO:0016036">
    <property type="term" value="P:cellular response to phosphate starvation"/>
    <property type="evidence" value="ECO:0007669"/>
    <property type="project" value="TreeGrafter"/>
</dbReference>
<keyword evidence="15" id="KW-0902">Two-component regulatory system</keyword>
<keyword evidence="7" id="KW-0597">Phosphoprotein</keyword>
<dbReference type="GO" id="GO:0005524">
    <property type="term" value="F:ATP binding"/>
    <property type="evidence" value="ECO:0007669"/>
    <property type="project" value="UniProtKB-KW"/>
</dbReference>
<evidence type="ECO:0000256" key="11">
    <source>
        <dbReference type="ARBA" id="ARBA00022741"/>
    </source>
</evidence>
<dbReference type="Pfam" id="PF02518">
    <property type="entry name" value="HATPase_c"/>
    <property type="match status" value="1"/>
</dbReference>
<dbReference type="InterPro" id="IPR005467">
    <property type="entry name" value="His_kinase_dom"/>
</dbReference>
<dbReference type="InterPro" id="IPR014310">
    <property type="entry name" value="Sig_transdc_His_kinase_PhoR"/>
</dbReference>
<reference evidence="19" key="1">
    <citation type="submission" date="2020-10" db="EMBL/GenBank/DDBJ databases">
        <title>Connecting structure to function with the recovery of over 1000 high-quality activated sludge metagenome-assembled genomes encoding full-length rRNA genes using long-read sequencing.</title>
        <authorList>
            <person name="Singleton C.M."/>
            <person name="Petriglieri F."/>
            <person name="Kristensen J.M."/>
            <person name="Kirkegaard R.H."/>
            <person name="Michaelsen T.Y."/>
            <person name="Andersen M.H."/>
            <person name="Karst S.M."/>
            <person name="Dueholm M.S."/>
            <person name="Nielsen P.H."/>
            <person name="Albertsen M."/>
        </authorList>
    </citation>
    <scope>NUCLEOTIDE SEQUENCE</scope>
    <source>
        <strain evidence="19">Bjer_18-Q3-R1-45_BAT3C.347</strain>
    </source>
</reference>
<evidence type="ECO:0000256" key="13">
    <source>
        <dbReference type="ARBA" id="ARBA00022840"/>
    </source>
</evidence>
<evidence type="ECO:0000256" key="9">
    <source>
        <dbReference type="ARBA" id="ARBA00022679"/>
    </source>
</evidence>
<evidence type="ECO:0000256" key="5">
    <source>
        <dbReference type="ARBA" id="ARBA00022448"/>
    </source>
</evidence>
<evidence type="ECO:0000256" key="1">
    <source>
        <dbReference type="ARBA" id="ARBA00000085"/>
    </source>
</evidence>
<dbReference type="GO" id="GO:0004721">
    <property type="term" value="F:phosphoprotein phosphatase activity"/>
    <property type="evidence" value="ECO:0007669"/>
    <property type="project" value="InterPro"/>
</dbReference>
<dbReference type="GO" id="GO:0005886">
    <property type="term" value="C:plasma membrane"/>
    <property type="evidence" value="ECO:0007669"/>
    <property type="project" value="UniProtKB-SubCell"/>
</dbReference>
<comment type="subcellular location">
    <subcellularLocation>
        <location evidence="2">Cell membrane</location>
    </subcellularLocation>
</comment>
<dbReference type="FunFam" id="3.30.565.10:FF:000032">
    <property type="entry name" value="Phosphate regulon sensor histidine kinase PhoR"/>
    <property type="match status" value="1"/>
</dbReference>
<accession>A0A9D7HQH5</accession>
<dbReference type="FunFam" id="1.10.287.130:FF:000001">
    <property type="entry name" value="Two-component sensor histidine kinase"/>
    <property type="match status" value="1"/>
</dbReference>
<dbReference type="PROSITE" id="PS50109">
    <property type="entry name" value="HIS_KIN"/>
    <property type="match status" value="1"/>
</dbReference>
<evidence type="ECO:0000256" key="14">
    <source>
        <dbReference type="ARBA" id="ARBA00022989"/>
    </source>
</evidence>
<dbReference type="SMART" id="SM00387">
    <property type="entry name" value="HATPase_c"/>
    <property type="match status" value="1"/>
</dbReference>
<protein>
    <recommendedName>
        <fullName evidence="4">Phosphate regulon sensor protein PhoR</fullName>
        <ecNumber evidence="3">2.7.13.3</ecNumber>
    </recommendedName>
</protein>
<dbReference type="Pfam" id="PF00512">
    <property type="entry name" value="HisKA"/>
    <property type="match status" value="1"/>
</dbReference>
<dbReference type="GO" id="GO:0000155">
    <property type="term" value="F:phosphorelay sensor kinase activity"/>
    <property type="evidence" value="ECO:0007669"/>
    <property type="project" value="InterPro"/>
</dbReference>
<evidence type="ECO:0000256" key="2">
    <source>
        <dbReference type="ARBA" id="ARBA00004236"/>
    </source>
</evidence>
<keyword evidence="12 19" id="KW-0418">Kinase</keyword>
<comment type="function">
    <text evidence="17">Member of the two-component regulatory system PhoR/PhoB involved in the phosphate regulon genes expression. PhoR may function as a membrane-associated protein kinase that phosphorylates PhoB in response to environmental signals.</text>
</comment>
<keyword evidence="8" id="KW-0592">Phosphate transport</keyword>
<evidence type="ECO:0000256" key="15">
    <source>
        <dbReference type="ARBA" id="ARBA00023012"/>
    </source>
</evidence>
<dbReference type="InterPro" id="IPR003594">
    <property type="entry name" value="HATPase_dom"/>
</dbReference>
<dbReference type="SUPFAM" id="SSF55874">
    <property type="entry name" value="ATPase domain of HSP90 chaperone/DNA topoisomerase II/histidine kinase"/>
    <property type="match status" value="1"/>
</dbReference>
<dbReference type="NCBIfam" id="TIGR02966">
    <property type="entry name" value="phoR_proteo"/>
    <property type="match status" value="1"/>
</dbReference>
<dbReference type="PANTHER" id="PTHR45453">
    <property type="entry name" value="PHOSPHATE REGULON SENSOR PROTEIN PHOR"/>
    <property type="match status" value="1"/>
</dbReference>
<dbReference type="EMBL" id="JADJEV010000002">
    <property type="protein sequence ID" value="MBK6972401.1"/>
    <property type="molecule type" value="Genomic_DNA"/>
</dbReference>
<dbReference type="Pfam" id="PF11808">
    <property type="entry name" value="PhoR"/>
    <property type="match status" value="1"/>
</dbReference>
<dbReference type="Gene3D" id="1.10.287.130">
    <property type="match status" value="1"/>
</dbReference>
<evidence type="ECO:0000256" key="3">
    <source>
        <dbReference type="ARBA" id="ARBA00012438"/>
    </source>
</evidence>
<dbReference type="InterPro" id="IPR036097">
    <property type="entry name" value="HisK_dim/P_sf"/>
</dbReference>
<dbReference type="InterPro" id="IPR036890">
    <property type="entry name" value="HATPase_C_sf"/>
</dbReference>
<evidence type="ECO:0000256" key="16">
    <source>
        <dbReference type="ARBA" id="ARBA00023136"/>
    </source>
</evidence>
<dbReference type="InterPro" id="IPR050351">
    <property type="entry name" value="BphY/WalK/GraS-like"/>
</dbReference>
<dbReference type="PANTHER" id="PTHR45453:SF1">
    <property type="entry name" value="PHOSPHATE REGULON SENSOR PROTEIN PHOR"/>
    <property type="match status" value="1"/>
</dbReference>
<dbReference type="GO" id="GO:0006817">
    <property type="term" value="P:phosphate ion transport"/>
    <property type="evidence" value="ECO:0007669"/>
    <property type="project" value="UniProtKB-KW"/>
</dbReference>
<keyword evidence="11" id="KW-0547">Nucleotide-binding</keyword>
<proteinExistence type="predicted"/>
<evidence type="ECO:0000256" key="10">
    <source>
        <dbReference type="ARBA" id="ARBA00022692"/>
    </source>
</evidence>
<evidence type="ECO:0000313" key="19">
    <source>
        <dbReference type="EMBL" id="MBK6972401.1"/>
    </source>
</evidence>
<evidence type="ECO:0000256" key="4">
    <source>
        <dbReference type="ARBA" id="ARBA00019665"/>
    </source>
</evidence>
<keyword evidence="14" id="KW-1133">Transmembrane helix</keyword>
<comment type="catalytic activity">
    <reaction evidence="1">
        <text>ATP + protein L-histidine = ADP + protein N-phospho-L-histidine.</text>
        <dbReference type="EC" id="2.7.13.3"/>
    </reaction>
</comment>
<dbReference type="CDD" id="cd00082">
    <property type="entry name" value="HisKA"/>
    <property type="match status" value="1"/>
</dbReference>
<evidence type="ECO:0000256" key="7">
    <source>
        <dbReference type="ARBA" id="ARBA00022553"/>
    </source>
</evidence>
<dbReference type="SMART" id="SM00388">
    <property type="entry name" value="HisKA"/>
    <property type="match status" value="1"/>
</dbReference>
<evidence type="ECO:0000256" key="17">
    <source>
        <dbReference type="ARBA" id="ARBA00025207"/>
    </source>
</evidence>
<evidence type="ECO:0000256" key="8">
    <source>
        <dbReference type="ARBA" id="ARBA00022592"/>
    </source>
</evidence>